<accession>A0A182IKX2</accession>
<name>A0A182IKX2_ANOAO</name>
<proteinExistence type="predicted"/>
<sequence length="110" mass="12165">MPVEKSSEQRQVALDDTVCTEQRQVAANEPEGLVPSANSTTVSPSERMREVSSAEWLREITSQLQLLELERAAIITGGRNCTFPTEMPSSASTKRYPPSTKPARQTMKVQ</sequence>
<protein>
    <submittedName>
        <fullName evidence="2">Uncharacterized protein</fullName>
    </submittedName>
</protein>
<dbReference type="AlphaFoldDB" id="A0A182IKX2"/>
<evidence type="ECO:0000256" key="1">
    <source>
        <dbReference type="SAM" id="MobiDB-lite"/>
    </source>
</evidence>
<evidence type="ECO:0000313" key="2">
    <source>
        <dbReference type="EnsemblMetazoa" id="AATE001102-PA.1"/>
    </source>
</evidence>
<dbReference type="EnsemblMetazoa" id="AATE001102-RA">
    <property type="protein sequence ID" value="AATE001102-PA.1"/>
    <property type="gene ID" value="AATE001102"/>
</dbReference>
<organism evidence="2">
    <name type="scientific">Anopheles atroparvus</name>
    <name type="common">European mosquito</name>
    <dbReference type="NCBI Taxonomy" id="41427"/>
    <lineage>
        <taxon>Eukaryota</taxon>
        <taxon>Metazoa</taxon>
        <taxon>Ecdysozoa</taxon>
        <taxon>Arthropoda</taxon>
        <taxon>Hexapoda</taxon>
        <taxon>Insecta</taxon>
        <taxon>Pterygota</taxon>
        <taxon>Neoptera</taxon>
        <taxon>Endopterygota</taxon>
        <taxon>Diptera</taxon>
        <taxon>Nematocera</taxon>
        <taxon>Culicoidea</taxon>
        <taxon>Culicidae</taxon>
        <taxon>Anophelinae</taxon>
        <taxon>Anopheles</taxon>
    </lineage>
</organism>
<dbReference type="VEuPathDB" id="VectorBase:AATE001102"/>
<reference evidence="2" key="1">
    <citation type="submission" date="2022-08" db="UniProtKB">
        <authorList>
            <consortium name="EnsemblMetazoa"/>
        </authorList>
    </citation>
    <scope>IDENTIFICATION</scope>
    <source>
        <strain evidence="2">EBRO</strain>
    </source>
</reference>
<feature type="region of interest" description="Disordered" evidence="1">
    <location>
        <begin position="79"/>
        <end position="110"/>
    </location>
</feature>
<feature type="region of interest" description="Disordered" evidence="1">
    <location>
        <begin position="26"/>
        <end position="47"/>
    </location>
</feature>